<keyword evidence="2" id="KW-0119">Carbohydrate metabolism</keyword>
<keyword evidence="3" id="KW-0808">Transferase</keyword>
<protein>
    <submittedName>
        <fullName evidence="3">Galactinol--raffinose galactosyltransferase</fullName>
        <ecNumber evidence="3">2.4.1.67</ecNumber>
    </submittedName>
</protein>
<dbReference type="AlphaFoldDB" id="A0A2G9HNX4"/>
<sequence length="300" mass="33999">MGVYWLQGVHMIHCSYNSLWQGQFIQPDWDMFQSSHLCAEFHAGSRAICGGPVYVSDKVGHHDFDLLRKLVLPDGTILRCQHYALPTRDCLFENPLFDGKTLLKLWNLNKFGGVIGIFNCQGAGWYPEEHKCKAHPECYKKISSIVSPDDVEWEQKDFTAEFRNNQLFAAYLHKSENLHLMKGSDKIDITLQPSTFEIITISPVYGLNEKTKFAAIGLQNMFNSGGAIEFLKHNLDKKAVSVDVKIKGTGKFLAYSSIKPKEIMLNNQRIQFEWTSDGVLKFEVPWTGGDLSEACILISN</sequence>
<evidence type="ECO:0000313" key="3">
    <source>
        <dbReference type="EMBL" id="PIN19222.1"/>
    </source>
</evidence>
<dbReference type="STRING" id="429701.A0A2G9HNX4"/>
<dbReference type="PANTHER" id="PTHR31268:SF12">
    <property type="entry name" value="GALACTINOL--SUCROSE GALACTOSYLTRANSFERASE"/>
    <property type="match status" value="1"/>
</dbReference>
<proteinExistence type="inferred from homology"/>
<comment type="caution">
    <text evidence="3">The sequence shown here is derived from an EMBL/GenBank/DDBJ whole genome shotgun (WGS) entry which is preliminary data.</text>
</comment>
<evidence type="ECO:0000256" key="1">
    <source>
        <dbReference type="ARBA" id="ARBA00007240"/>
    </source>
</evidence>
<dbReference type="Proteomes" id="UP000231279">
    <property type="component" value="Unassembled WGS sequence"/>
</dbReference>
<reference evidence="4" key="1">
    <citation type="journal article" date="2018" name="Gigascience">
        <title>Genome assembly of the Pink Ipe (Handroanthus impetiginosus, Bignoniaceae), a highly valued, ecologically keystone Neotropical timber forest tree.</title>
        <authorList>
            <person name="Silva-Junior O.B."/>
            <person name="Grattapaglia D."/>
            <person name="Novaes E."/>
            <person name="Collevatti R.G."/>
        </authorList>
    </citation>
    <scope>NUCLEOTIDE SEQUENCE [LARGE SCALE GENOMIC DNA]</scope>
    <source>
        <strain evidence="4">cv. UFG-1</strain>
    </source>
</reference>
<dbReference type="OrthoDB" id="912086at2759"/>
<dbReference type="EC" id="2.4.1.67" evidence="3"/>
<dbReference type="InterPro" id="IPR008811">
    <property type="entry name" value="Glycosyl_hydrolases_36"/>
</dbReference>
<comment type="similarity">
    <text evidence="1">Belongs to the glycosyl hydrolases 36 family.</text>
</comment>
<organism evidence="3 4">
    <name type="scientific">Handroanthus impetiginosus</name>
    <dbReference type="NCBI Taxonomy" id="429701"/>
    <lineage>
        <taxon>Eukaryota</taxon>
        <taxon>Viridiplantae</taxon>
        <taxon>Streptophyta</taxon>
        <taxon>Embryophyta</taxon>
        <taxon>Tracheophyta</taxon>
        <taxon>Spermatophyta</taxon>
        <taxon>Magnoliopsida</taxon>
        <taxon>eudicotyledons</taxon>
        <taxon>Gunneridae</taxon>
        <taxon>Pentapetalae</taxon>
        <taxon>asterids</taxon>
        <taxon>lamiids</taxon>
        <taxon>Lamiales</taxon>
        <taxon>Bignoniaceae</taxon>
        <taxon>Crescentiina</taxon>
        <taxon>Tabebuia alliance</taxon>
        <taxon>Handroanthus</taxon>
    </lineage>
</organism>
<dbReference type="InterPro" id="IPR017853">
    <property type="entry name" value="GH"/>
</dbReference>
<dbReference type="PANTHER" id="PTHR31268">
    <property type="match status" value="1"/>
</dbReference>
<dbReference type="EMBL" id="NKXS01001314">
    <property type="protein sequence ID" value="PIN19222.1"/>
    <property type="molecule type" value="Genomic_DNA"/>
</dbReference>
<dbReference type="Pfam" id="PF05691">
    <property type="entry name" value="Raffinose_syn"/>
    <property type="match status" value="1"/>
</dbReference>
<evidence type="ECO:0000256" key="2">
    <source>
        <dbReference type="ARBA" id="ARBA00023277"/>
    </source>
</evidence>
<evidence type="ECO:0000313" key="4">
    <source>
        <dbReference type="Proteomes" id="UP000231279"/>
    </source>
</evidence>
<name>A0A2G9HNX4_9LAMI</name>
<gene>
    <name evidence="3" type="ORF">CDL12_08115</name>
</gene>
<keyword evidence="4" id="KW-1185">Reference proteome</keyword>
<accession>A0A2G9HNX4</accession>
<dbReference type="SUPFAM" id="SSF51445">
    <property type="entry name" value="(Trans)glycosidases"/>
    <property type="match status" value="1"/>
</dbReference>
<dbReference type="GO" id="GO:0047268">
    <property type="term" value="F:galactinol-raffinose galactosyltransferase activity"/>
    <property type="evidence" value="ECO:0007669"/>
    <property type="project" value="UniProtKB-EC"/>
</dbReference>
<keyword evidence="3" id="KW-0328">Glycosyltransferase</keyword>